<evidence type="ECO:0000313" key="2">
    <source>
        <dbReference type="EMBL" id="MYL69649.1"/>
    </source>
</evidence>
<sequence>MNHIPVFKMEKIKLRELKTSDAPSLFQFMSRQDTMKYITPCPVLSLEEMEAYIEERLDGFHKQEEIPWVIEAERGKCVGLFRFHKLNHWHRKAEMGAVIHPDYQKKGVMTQVLLTLLPYGFDSLNLNRIVGDMFAENEGSRRLLNKFGFREEGVLRETDFDGESFQDTVVFSMLKREYEKIKQTFDQS</sequence>
<dbReference type="AlphaFoldDB" id="A0A845F6Y0"/>
<keyword evidence="2" id="KW-0808">Transferase</keyword>
<dbReference type="Gene3D" id="3.40.630.30">
    <property type="match status" value="1"/>
</dbReference>
<dbReference type="OrthoDB" id="9785602at2"/>
<dbReference type="GO" id="GO:0008999">
    <property type="term" value="F:protein-N-terminal-alanine acetyltransferase activity"/>
    <property type="evidence" value="ECO:0007669"/>
    <property type="project" value="TreeGrafter"/>
</dbReference>
<feature type="domain" description="N-acetyltransferase" evidence="1">
    <location>
        <begin position="12"/>
        <end position="178"/>
    </location>
</feature>
<dbReference type="GeneID" id="78005793"/>
<dbReference type="Pfam" id="PF13302">
    <property type="entry name" value="Acetyltransf_3"/>
    <property type="match status" value="1"/>
</dbReference>
<comment type="caution">
    <text evidence="2">The sequence shown here is derived from an EMBL/GenBank/DDBJ whole genome shotgun (WGS) entry which is preliminary data.</text>
</comment>
<dbReference type="InterPro" id="IPR051908">
    <property type="entry name" value="Ribosomal_N-acetyltransferase"/>
</dbReference>
<dbReference type="GO" id="GO:1990189">
    <property type="term" value="F:protein N-terminal-serine acetyltransferase activity"/>
    <property type="evidence" value="ECO:0007669"/>
    <property type="project" value="TreeGrafter"/>
</dbReference>
<dbReference type="PANTHER" id="PTHR43441:SF11">
    <property type="entry name" value="RIBOSOMAL-PROTEIN-SERINE ACETYLTRANSFERASE"/>
    <property type="match status" value="1"/>
</dbReference>
<dbReference type="InterPro" id="IPR016181">
    <property type="entry name" value="Acyl_CoA_acyltransferase"/>
</dbReference>
<accession>A0A845F6Y0</accession>
<organism evidence="2 3">
    <name type="scientific">Halobacillus litoralis</name>
    <dbReference type="NCBI Taxonomy" id="45668"/>
    <lineage>
        <taxon>Bacteria</taxon>
        <taxon>Bacillati</taxon>
        <taxon>Bacillota</taxon>
        <taxon>Bacilli</taxon>
        <taxon>Bacillales</taxon>
        <taxon>Bacillaceae</taxon>
        <taxon>Halobacillus</taxon>
    </lineage>
</organism>
<dbReference type="EMBL" id="WMFA01000001">
    <property type="protein sequence ID" value="MYL69649.1"/>
    <property type="molecule type" value="Genomic_DNA"/>
</dbReference>
<dbReference type="PANTHER" id="PTHR43441">
    <property type="entry name" value="RIBOSOMAL-PROTEIN-SERINE ACETYLTRANSFERASE"/>
    <property type="match status" value="1"/>
</dbReference>
<gene>
    <name evidence="2" type="ORF">GLW00_02240</name>
</gene>
<dbReference type="Proteomes" id="UP000450457">
    <property type="component" value="Unassembled WGS sequence"/>
</dbReference>
<evidence type="ECO:0000259" key="1">
    <source>
        <dbReference type="PROSITE" id="PS51186"/>
    </source>
</evidence>
<protein>
    <submittedName>
        <fullName evidence="2">GNAT family N-acetyltransferase</fullName>
    </submittedName>
</protein>
<name>A0A845F6Y0_9BACI</name>
<dbReference type="GO" id="GO:0005737">
    <property type="term" value="C:cytoplasm"/>
    <property type="evidence" value="ECO:0007669"/>
    <property type="project" value="TreeGrafter"/>
</dbReference>
<evidence type="ECO:0000313" key="3">
    <source>
        <dbReference type="Proteomes" id="UP000450457"/>
    </source>
</evidence>
<dbReference type="RefSeq" id="WP_160910843.1">
    <property type="nucleotide sequence ID" value="NZ_WMFA01000001.1"/>
</dbReference>
<reference evidence="2 3" key="1">
    <citation type="submission" date="2019-11" db="EMBL/GenBank/DDBJ databases">
        <title>Genome sequences of 17 halophilic strains isolated from different environments.</title>
        <authorList>
            <person name="Furrow R.E."/>
        </authorList>
    </citation>
    <scope>NUCLEOTIDE SEQUENCE [LARGE SCALE GENOMIC DNA]</scope>
    <source>
        <strain evidence="2 3">SL-4</strain>
    </source>
</reference>
<dbReference type="SUPFAM" id="SSF55729">
    <property type="entry name" value="Acyl-CoA N-acyltransferases (Nat)"/>
    <property type="match status" value="1"/>
</dbReference>
<dbReference type="CDD" id="cd04301">
    <property type="entry name" value="NAT_SF"/>
    <property type="match status" value="1"/>
</dbReference>
<dbReference type="InterPro" id="IPR000182">
    <property type="entry name" value="GNAT_dom"/>
</dbReference>
<proteinExistence type="predicted"/>
<dbReference type="PROSITE" id="PS51186">
    <property type="entry name" value="GNAT"/>
    <property type="match status" value="1"/>
</dbReference>